<gene>
    <name evidence="2" type="ORF">ACFOW6_12995</name>
</gene>
<dbReference type="PANTHER" id="PTHR30399:SF1">
    <property type="entry name" value="UTP PYROPHOSPHATASE"/>
    <property type="match status" value="1"/>
</dbReference>
<evidence type="ECO:0000313" key="2">
    <source>
        <dbReference type="EMBL" id="MFC4352460.1"/>
    </source>
</evidence>
<dbReference type="InterPro" id="IPR002725">
    <property type="entry name" value="YgjP-like_metallopeptidase"/>
</dbReference>
<dbReference type="Gene3D" id="3.30.2010.10">
    <property type="entry name" value="Metalloproteases ('zincins'), catalytic domain"/>
    <property type="match status" value="1"/>
</dbReference>
<evidence type="ECO:0000313" key="3">
    <source>
        <dbReference type="Proteomes" id="UP001595799"/>
    </source>
</evidence>
<dbReference type="RefSeq" id="WP_382422812.1">
    <property type="nucleotide sequence ID" value="NZ_JBHSCW010000007.1"/>
</dbReference>
<organism evidence="2 3">
    <name type="scientific">Fodinicurvata halophila</name>
    <dbReference type="NCBI Taxonomy" id="1419723"/>
    <lineage>
        <taxon>Bacteria</taxon>
        <taxon>Pseudomonadati</taxon>
        <taxon>Pseudomonadota</taxon>
        <taxon>Alphaproteobacteria</taxon>
        <taxon>Rhodospirillales</taxon>
        <taxon>Rhodovibrionaceae</taxon>
        <taxon>Fodinicurvata</taxon>
    </lineage>
</organism>
<keyword evidence="3" id="KW-1185">Reference proteome</keyword>
<reference evidence="3" key="1">
    <citation type="journal article" date="2019" name="Int. J. Syst. Evol. Microbiol.">
        <title>The Global Catalogue of Microorganisms (GCM) 10K type strain sequencing project: providing services to taxonomists for standard genome sequencing and annotation.</title>
        <authorList>
            <consortium name="The Broad Institute Genomics Platform"/>
            <consortium name="The Broad Institute Genome Sequencing Center for Infectious Disease"/>
            <person name="Wu L."/>
            <person name="Ma J."/>
        </authorList>
    </citation>
    <scope>NUCLEOTIDE SEQUENCE [LARGE SCALE GENOMIC DNA]</scope>
    <source>
        <strain evidence="3">CECT 8472</strain>
    </source>
</reference>
<dbReference type="Pfam" id="PF01863">
    <property type="entry name" value="YgjP-like"/>
    <property type="match status" value="1"/>
</dbReference>
<feature type="domain" description="YgjP-like metallopeptidase" evidence="1">
    <location>
        <begin position="32"/>
        <end position="229"/>
    </location>
</feature>
<dbReference type="CDD" id="cd07344">
    <property type="entry name" value="M48_yhfN_like"/>
    <property type="match status" value="1"/>
</dbReference>
<dbReference type="EMBL" id="JBHSCW010000007">
    <property type="protein sequence ID" value="MFC4352460.1"/>
    <property type="molecule type" value="Genomic_DNA"/>
</dbReference>
<dbReference type="Proteomes" id="UP001595799">
    <property type="component" value="Unassembled WGS sequence"/>
</dbReference>
<sequence>MRKAESQTGQIELSGEQFTYRLRTSARARRITLRLAPRDGSLQVTVPHGVTQRQVVAFLESQSGWIARRRAALPGPIPFADGTSLPILGQTHCIRHCPEARRGVWMEEGYLNVSGPHAHLPRRVEDFLHRHAREQLNERARRLCGQLPPQARPLGRVSVRDTTSRWGSCSSDGNLSFSWRLIFAPEQVFDYVVAHEVAHLVHLDHSRAFWQLVANLQDDIKTPRVWLRREGSSLLRYGARS</sequence>
<name>A0ABV8UMK9_9PROT</name>
<comment type="caution">
    <text evidence="2">The sequence shown here is derived from an EMBL/GenBank/DDBJ whole genome shotgun (WGS) entry which is preliminary data.</text>
</comment>
<protein>
    <submittedName>
        <fullName evidence="2">M48 family metallopeptidase</fullName>
    </submittedName>
</protein>
<dbReference type="InterPro" id="IPR053136">
    <property type="entry name" value="UTP_pyrophosphatase-like"/>
</dbReference>
<accession>A0ABV8UMK9</accession>
<evidence type="ECO:0000259" key="1">
    <source>
        <dbReference type="Pfam" id="PF01863"/>
    </source>
</evidence>
<proteinExistence type="predicted"/>
<dbReference type="PANTHER" id="PTHR30399">
    <property type="entry name" value="UNCHARACTERIZED PROTEIN YGJP"/>
    <property type="match status" value="1"/>
</dbReference>